<protein>
    <submittedName>
        <fullName evidence="1">Phage gp6-like head-tail connector protein</fullName>
    </submittedName>
</protein>
<dbReference type="AlphaFoldDB" id="A0A285G775"/>
<gene>
    <name evidence="1" type="ORF">SAMN06265827_105113</name>
</gene>
<dbReference type="Proteomes" id="UP000219573">
    <property type="component" value="Unassembled WGS sequence"/>
</dbReference>
<dbReference type="EMBL" id="OBDZ01000005">
    <property type="protein sequence ID" value="SNY19397.1"/>
    <property type="molecule type" value="Genomic_DNA"/>
</dbReference>
<proteinExistence type="predicted"/>
<evidence type="ECO:0000313" key="2">
    <source>
        <dbReference type="Proteomes" id="UP000219573"/>
    </source>
</evidence>
<sequence length="93" mass="11171">MTEVEEIKEYLKVTWDDENELIQGMIDRSKDWINELMGVELDYTLDNQAKSLLFDRVRYVYNNASEYFEENYQRELLRLQLKTGVDLLPEDDA</sequence>
<name>A0A285G775_9FIRM</name>
<accession>A0A285G775</accession>
<dbReference type="InterPro" id="IPR021146">
    <property type="entry name" value="Phage_gp6-like_head-tail"/>
</dbReference>
<dbReference type="RefSeq" id="WP_097016942.1">
    <property type="nucleotide sequence ID" value="NZ_OBDZ01000005.1"/>
</dbReference>
<dbReference type="InterPro" id="IPR006450">
    <property type="entry name" value="Phage_HK97_gp6-like"/>
</dbReference>
<evidence type="ECO:0000313" key="1">
    <source>
        <dbReference type="EMBL" id="SNY19397.1"/>
    </source>
</evidence>
<organism evidence="1 2">
    <name type="scientific">Orenia metallireducens</name>
    <dbReference type="NCBI Taxonomy" id="1413210"/>
    <lineage>
        <taxon>Bacteria</taxon>
        <taxon>Bacillati</taxon>
        <taxon>Bacillota</taxon>
        <taxon>Clostridia</taxon>
        <taxon>Halanaerobiales</taxon>
        <taxon>Halobacteroidaceae</taxon>
        <taxon>Orenia</taxon>
    </lineage>
</organism>
<dbReference type="Pfam" id="PF05135">
    <property type="entry name" value="Phage_connect_1"/>
    <property type="match status" value="1"/>
</dbReference>
<reference evidence="2" key="1">
    <citation type="submission" date="2017-09" db="EMBL/GenBank/DDBJ databases">
        <authorList>
            <person name="Varghese N."/>
            <person name="Submissions S."/>
        </authorList>
    </citation>
    <scope>NUCLEOTIDE SEQUENCE [LARGE SCALE GENOMIC DNA]</scope>
    <source>
        <strain evidence="2">MSL47</strain>
    </source>
</reference>
<dbReference type="Gene3D" id="1.10.3230.30">
    <property type="entry name" value="Phage gp6-like head-tail connector protein"/>
    <property type="match status" value="1"/>
</dbReference>
<keyword evidence="2" id="KW-1185">Reference proteome</keyword>
<dbReference type="NCBIfam" id="TIGR01560">
    <property type="entry name" value="put_DNA_pack"/>
    <property type="match status" value="1"/>
</dbReference>